<keyword evidence="10 12" id="KW-0663">Pyridoxal phosphate</keyword>
<dbReference type="SUPFAM" id="SSF53383">
    <property type="entry name" value="PLP-dependent transferases"/>
    <property type="match status" value="1"/>
</dbReference>
<dbReference type="Gene3D" id="3.40.640.10">
    <property type="entry name" value="Type I PLP-dependent aspartate aminotransferase-like (Major domain)"/>
    <property type="match status" value="1"/>
</dbReference>
<evidence type="ECO:0000313" key="15">
    <source>
        <dbReference type="EMBL" id="KAK7792590.1"/>
    </source>
</evidence>
<evidence type="ECO:0000256" key="13">
    <source>
        <dbReference type="PIRSR" id="PIRSR000517-1"/>
    </source>
</evidence>
<dbReference type="EMBL" id="JAZDUA010000441">
    <property type="protein sequence ID" value="KAK7792590.1"/>
    <property type="molecule type" value="Genomic_DNA"/>
</dbReference>
<dbReference type="GO" id="GO:0004838">
    <property type="term" value="F:L-tyrosine-2-oxoglutarate transaminase activity"/>
    <property type="evidence" value="ECO:0007669"/>
    <property type="project" value="UniProtKB-UniRule"/>
</dbReference>
<organism evidence="15 16">
    <name type="scientific">Gryllus longicercus</name>
    <dbReference type="NCBI Taxonomy" id="2509291"/>
    <lineage>
        <taxon>Eukaryota</taxon>
        <taxon>Metazoa</taxon>
        <taxon>Ecdysozoa</taxon>
        <taxon>Arthropoda</taxon>
        <taxon>Hexapoda</taxon>
        <taxon>Insecta</taxon>
        <taxon>Pterygota</taxon>
        <taxon>Neoptera</taxon>
        <taxon>Polyneoptera</taxon>
        <taxon>Orthoptera</taxon>
        <taxon>Ensifera</taxon>
        <taxon>Gryllidea</taxon>
        <taxon>Grylloidea</taxon>
        <taxon>Gryllidae</taxon>
        <taxon>Gryllinae</taxon>
        <taxon>Gryllus</taxon>
    </lineage>
</organism>
<dbReference type="PANTHER" id="PTHR45744:SF2">
    <property type="entry name" value="TYROSINE AMINOTRANSFERASE"/>
    <property type="match status" value="1"/>
</dbReference>
<dbReference type="GO" id="GO:0006572">
    <property type="term" value="P:L-tyrosine catabolic process"/>
    <property type="evidence" value="ECO:0007669"/>
    <property type="project" value="UniProtKB-KW"/>
</dbReference>
<dbReference type="GO" id="GO:0030170">
    <property type="term" value="F:pyridoxal phosphate binding"/>
    <property type="evidence" value="ECO:0007669"/>
    <property type="project" value="InterPro"/>
</dbReference>
<dbReference type="Proteomes" id="UP001378592">
    <property type="component" value="Unassembled WGS sequence"/>
</dbReference>
<dbReference type="InterPro" id="IPR015422">
    <property type="entry name" value="PyrdxlP-dep_Trfase_small"/>
</dbReference>
<proteinExistence type="inferred from homology"/>
<comment type="cofactor">
    <cofactor evidence="1 12 13">
        <name>pyridoxal 5'-phosphate</name>
        <dbReference type="ChEBI" id="CHEBI:597326"/>
    </cofactor>
</comment>
<evidence type="ECO:0000256" key="2">
    <source>
        <dbReference type="ARBA" id="ARBA00005203"/>
    </source>
</evidence>
<dbReference type="PANTHER" id="PTHR45744">
    <property type="entry name" value="TYROSINE AMINOTRANSFERASE"/>
    <property type="match status" value="1"/>
</dbReference>
<comment type="pathway">
    <text evidence="2 12">Amino-acid degradation; L-phenylalanine degradation; acetoacetate and fumarate from L-phenylalanine: step 2/6.</text>
</comment>
<evidence type="ECO:0000256" key="3">
    <source>
        <dbReference type="ARBA" id="ARBA00007441"/>
    </source>
</evidence>
<evidence type="ECO:0000256" key="4">
    <source>
        <dbReference type="ARBA" id="ARBA00011738"/>
    </source>
</evidence>
<evidence type="ECO:0000256" key="12">
    <source>
        <dbReference type="PIRNR" id="PIRNR000517"/>
    </source>
</evidence>
<dbReference type="InterPro" id="IPR005958">
    <property type="entry name" value="TyrNic_aminoTrfase"/>
</dbReference>
<evidence type="ECO:0000313" key="16">
    <source>
        <dbReference type="Proteomes" id="UP001378592"/>
    </source>
</evidence>
<gene>
    <name evidence="15" type="ORF">R5R35_005310</name>
</gene>
<keyword evidence="9" id="KW-0828">Tyrosine catabolism</keyword>
<dbReference type="GO" id="GO:0006559">
    <property type="term" value="P:L-phenylalanine catabolic process"/>
    <property type="evidence" value="ECO:0007669"/>
    <property type="project" value="UniProtKB-UniRule"/>
</dbReference>
<accession>A0AAN9VAB5</accession>
<comment type="subunit">
    <text evidence="4 12">Homodimer.</text>
</comment>
<dbReference type="InterPro" id="IPR015421">
    <property type="entry name" value="PyrdxlP-dep_Trfase_major"/>
</dbReference>
<comment type="similarity">
    <text evidence="3 12">Belongs to the class-I pyridoxal-phosphate-dependent aminotransferase family.</text>
</comment>
<evidence type="ECO:0000256" key="8">
    <source>
        <dbReference type="ARBA" id="ARBA00022679"/>
    </source>
</evidence>
<keyword evidence="7" id="KW-0032">Aminotransferase</keyword>
<evidence type="ECO:0000256" key="9">
    <source>
        <dbReference type="ARBA" id="ARBA00022878"/>
    </source>
</evidence>
<evidence type="ECO:0000256" key="7">
    <source>
        <dbReference type="ARBA" id="ARBA00022576"/>
    </source>
</evidence>
<dbReference type="CDD" id="cd00609">
    <property type="entry name" value="AAT_like"/>
    <property type="match status" value="1"/>
</dbReference>
<evidence type="ECO:0000259" key="14">
    <source>
        <dbReference type="Pfam" id="PF00155"/>
    </source>
</evidence>
<reference evidence="15 16" key="1">
    <citation type="submission" date="2024-03" db="EMBL/GenBank/DDBJ databases">
        <title>The genome assembly and annotation of the cricket Gryllus longicercus Weissman &amp; Gray.</title>
        <authorList>
            <person name="Szrajer S."/>
            <person name="Gray D."/>
            <person name="Ylla G."/>
        </authorList>
    </citation>
    <scope>NUCLEOTIDE SEQUENCE [LARGE SCALE GENOMIC DNA]</scope>
    <source>
        <strain evidence="15">DAG 2021-001</strain>
        <tissue evidence="15">Whole body minus gut</tissue>
    </source>
</reference>
<feature type="domain" description="Aminotransferase class I/classII large" evidence="14">
    <location>
        <begin position="50"/>
        <end position="412"/>
    </location>
</feature>
<keyword evidence="16" id="KW-1185">Reference proteome</keyword>
<dbReference type="Pfam" id="PF00155">
    <property type="entry name" value="Aminotran_1_2"/>
    <property type="match status" value="1"/>
</dbReference>
<comment type="function">
    <text evidence="12">Transaminase involved in tyrosine breakdown. Converts tyrosine to p-hydroxyphenylpyruvate.</text>
</comment>
<dbReference type="AlphaFoldDB" id="A0AAN9VAB5"/>
<dbReference type="NCBIfam" id="TIGR01265">
    <property type="entry name" value="tyr_nico_aTase"/>
    <property type="match status" value="1"/>
</dbReference>
<name>A0AAN9VAB5_9ORTH</name>
<dbReference type="InterPro" id="IPR005957">
    <property type="entry name" value="Tyrosine_aminoTrfase"/>
</dbReference>
<evidence type="ECO:0000256" key="11">
    <source>
        <dbReference type="ARBA" id="ARBA00047798"/>
    </source>
</evidence>
<keyword evidence="8" id="KW-0808">Transferase</keyword>
<protein>
    <recommendedName>
        <fullName evidence="6 12">Tyrosine aminotransferase</fullName>
        <shortName evidence="12">TAT</shortName>
        <ecNumber evidence="5 12">2.6.1.5</ecNumber>
    </recommendedName>
</protein>
<evidence type="ECO:0000256" key="1">
    <source>
        <dbReference type="ARBA" id="ARBA00001933"/>
    </source>
</evidence>
<dbReference type="NCBIfam" id="TIGR01264">
    <property type="entry name" value="tyr_amTase_E"/>
    <property type="match status" value="1"/>
</dbReference>
<evidence type="ECO:0000256" key="6">
    <source>
        <dbReference type="ARBA" id="ARBA00015959"/>
    </source>
</evidence>
<dbReference type="FunFam" id="3.40.640.10:FF:000048">
    <property type="entry name" value="tyrosine aminotransferase"/>
    <property type="match status" value="1"/>
</dbReference>
<dbReference type="InterPro" id="IPR015424">
    <property type="entry name" value="PyrdxlP-dep_Trfase"/>
</dbReference>
<sequence>MPAAAVAAASASARAAAPWGVPASATARRTVNPIRALVDGLALEPNPDKPVIALSIGDPTIFGNFGPPPEAVAAVRESLDSGRYNGYAPCAGYKEAREAVANYVSYPNAEVEFKDVVLCSGCSSALEMCITALCDPGQNLLVPRPGFALYRTLAESIGVHIRSYNLMPERGWEADLRHLEQQADARTAALLINNPSNPCGSVWRPQHLRDLLQLARRLRLPVIADEIYEHLVFPGERFVPMASLTSEVPILSCGGLTKRFMVPGWRMGWIVIHDPIGAFSDEIRKALNMLSQRTIGSNTIVQGALPAILENKHKTFFEDTSRTLQEHAALVFGLLSRIEGLRPVMPQGAMYMMVGLRLQDFPAIACELTFVERLMAEESVFLLPGQCFDFPGYVRLVLTAPPEQLREACERIAAFCLRHRQPQPATASAAADHVGLPFVQEPRAAAAGGYGNP</sequence>
<comment type="caution">
    <text evidence="15">The sequence shown here is derived from an EMBL/GenBank/DDBJ whole genome shotgun (WGS) entry which is preliminary data.</text>
</comment>
<feature type="modified residue" description="N6-(pyridoxal phosphate)lysine" evidence="13">
    <location>
        <position position="258"/>
    </location>
</feature>
<dbReference type="PIRSF" id="PIRSF000517">
    <property type="entry name" value="Tyr_transaminase"/>
    <property type="match status" value="1"/>
</dbReference>
<comment type="catalytic activity">
    <reaction evidence="11 12">
        <text>L-tyrosine + 2-oxoglutarate = 3-(4-hydroxyphenyl)pyruvate + L-glutamate</text>
        <dbReference type="Rhea" id="RHEA:15093"/>
        <dbReference type="ChEBI" id="CHEBI:16810"/>
        <dbReference type="ChEBI" id="CHEBI:29985"/>
        <dbReference type="ChEBI" id="CHEBI:36242"/>
        <dbReference type="ChEBI" id="CHEBI:58315"/>
        <dbReference type="EC" id="2.6.1.5"/>
    </reaction>
</comment>
<dbReference type="EC" id="2.6.1.5" evidence="5 12"/>
<evidence type="ECO:0000256" key="5">
    <source>
        <dbReference type="ARBA" id="ARBA00012749"/>
    </source>
</evidence>
<dbReference type="InterPro" id="IPR004839">
    <property type="entry name" value="Aminotransferase_I/II_large"/>
</dbReference>
<dbReference type="Gene3D" id="3.90.1150.10">
    <property type="entry name" value="Aspartate Aminotransferase, domain 1"/>
    <property type="match status" value="1"/>
</dbReference>
<evidence type="ECO:0000256" key="10">
    <source>
        <dbReference type="ARBA" id="ARBA00022898"/>
    </source>
</evidence>